<protein>
    <submittedName>
        <fullName evidence="6">LuxR family maltose regulon positive regulatory protein</fullName>
    </submittedName>
</protein>
<comment type="caution">
    <text evidence="6">The sequence shown here is derived from an EMBL/GenBank/DDBJ whole genome shotgun (WGS) entry which is preliminary data.</text>
</comment>
<dbReference type="PROSITE" id="PS50043">
    <property type="entry name" value="HTH_LUXR_2"/>
    <property type="match status" value="1"/>
</dbReference>
<dbReference type="Gene3D" id="1.25.40.10">
    <property type="entry name" value="Tetratricopeptide repeat domain"/>
    <property type="match status" value="1"/>
</dbReference>
<dbReference type="InterPro" id="IPR036388">
    <property type="entry name" value="WH-like_DNA-bd_sf"/>
</dbReference>
<dbReference type="InterPro" id="IPR041617">
    <property type="entry name" value="TPR_MalT"/>
</dbReference>
<evidence type="ECO:0000256" key="2">
    <source>
        <dbReference type="ARBA" id="ARBA00023125"/>
    </source>
</evidence>
<sequence length="938" mass="104724">MQSGMERGSSSNAMGWDEPYDPGPERRQPDSAVSTGRLAPNQGIPELRTERRGIRRTALLERVFRDDGFRTIIVQAPAGHGKSTLLEQIRAECEQRGDVTGWLDVSESDNDIRRFYERLEAMIAAMKAQGPTAHRGAPAPPGTGELPYEWLRAQALSIGRPASIFLDDVHGVAAKQTLAFLGQLLSRVPPGIRFFIATRSPPEIGLARLSVAGEALFIRASDLCFTQDETARYFASVAHLDLSEQEIALIQRQTDGWPAAIQLFRLALHQPMLRRDLHRFGEFQRHELASYLAENVLQQQTAGAREFLLLCSVMSRFSASLCDHVLQRNDSADQLARLEAGGLFLRRLESDPRWFSFHPLFATFLLDQLKSQWIEKVGALRKRAANWFLKHDRVEDAIEHYLAAGDHASAAAALDDWSTRLIPAAQLTTVEQWADRISLTEIERRPGLLVKLGWAQTFLRRHSRLAPTLDLLRKLGPTTAKDNADPRLLLAMAAILDDDLHQAEAIVSQVAITDAEPGSFRAFELGAACNVRGYAAMSAGNFPDAHHFFGRARQFCEPSGASFTWAYWISNTAMALIAQGQLQEAVTLLRNGMKDRRMIVDESVTQASVVSSLVVALYETDELQDAESYFHEFRDVITHAALHDYLATTFIAMARIHDAMGHPGKALDLLDEAEAISYANRWPRLSVVLGWERVRREIIRGEPERAKAVAQRVERAGDVQRGSGIRFSEDVNGSTLGRLRMLAYCLDPDEALRMISTTLGSARRKGRIHRQIKLLQLAALAHHRRGTMSRSQQYLEEAVKLASPGGYLRSFLEEGPLFETLLREHLGTLRGSLNVRSSPTHGAFLDRLAHRLHRHDDAGPDDTVITPASSSALISTETFTRREQNLLKLLAEMASTDAMADAMHLSRDGLKFHLKNVYTKLDVKTRLDAVRAARQLLK</sequence>
<accession>A0A4R7PEQ3</accession>
<dbReference type="Pfam" id="PF17874">
    <property type="entry name" value="TPR_MalT"/>
    <property type="match status" value="1"/>
</dbReference>
<dbReference type="InterPro" id="IPR027417">
    <property type="entry name" value="P-loop_NTPase"/>
</dbReference>
<dbReference type="GO" id="GO:0003677">
    <property type="term" value="F:DNA binding"/>
    <property type="evidence" value="ECO:0007669"/>
    <property type="project" value="UniProtKB-KW"/>
</dbReference>
<keyword evidence="2" id="KW-0238">DNA-binding</keyword>
<gene>
    <name evidence="6" type="ORF">DFR24_2094</name>
</gene>
<dbReference type="GO" id="GO:0006355">
    <property type="term" value="P:regulation of DNA-templated transcription"/>
    <property type="evidence" value="ECO:0007669"/>
    <property type="project" value="InterPro"/>
</dbReference>
<evidence type="ECO:0000256" key="3">
    <source>
        <dbReference type="ARBA" id="ARBA00023163"/>
    </source>
</evidence>
<dbReference type="EMBL" id="SOBT01000008">
    <property type="protein sequence ID" value="TDU32694.1"/>
    <property type="molecule type" value="Genomic_DNA"/>
</dbReference>
<proteinExistence type="predicted"/>
<dbReference type="RefSeq" id="WP_162851146.1">
    <property type="nucleotide sequence ID" value="NZ_MWIN01000001.1"/>
</dbReference>
<dbReference type="PANTHER" id="PTHR44688:SF25">
    <property type="entry name" value="HTH LUXR-TYPE DOMAIN-CONTAINING PROTEIN"/>
    <property type="match status" value="1"/>
</dbReference>
<dbReference type="Gene3D" id="1.10.10.10">
    <property type="entry name" value="Winged helix-like DNA-binding domain superfamily/Winged helix DNA-binding domain"/>
    <property type="match status" value="1"/>
</dbReference>
<feature type="compositionally biased region" description="Polar residues" evidence="4">
    <location>
        <begin position="1"/>
        <end position="13"/>
    </location>
</feature>
<feature type="domain" description="HTH luxR-type" evidence="5">
    <location>
        <begin position="872"/>
        <end position="937"/>
    </location>
</feature>
<dbReference type="Pfam" id="PF00196">
    <property type="entry name" value="GerE"/>
    <property type="match status" value="1"/>
</dbReference>
<keyword evidence="7" id="KW-1185">Reference proteome</keyword>
<name>A0A4R7PEQ3_9GAMM</name>
<feature type="region of interest" description="Disordered" evidence="4">
    <location>
        <begin position="1"/>
        <end position="45"/>
    </location>
</feature>
<dbReference type="CDD" id="cd06170">
    <property type="entry name" value="LuxR_C_like"/>
    <property type="match status" value="1"/>
</dbReference>
<dbReference type="PANTHER" id="PTHR44688">
    <property type="entry name" value="DNA-BINDING TRANSCRIPTIONAL ACTIVATOR DEVR_DOSR"/>
    <property type="match status" value="1"/>
</dbReference>
<evidence type="ECO:0000313" key="7">
    <source>
        <dbReference type="Proteomes" id="UP000295341"/>
    </source>
</evidence>
<dbReference type="SUPFAM" id="SSF52540">
    <property type="entry name" value="P-loop containing nucleoside triphosphate hydrolases"/>
    <property type="match status" value="1"/>
</dbReference>
<evidence type="ECO:0000256" key="4">
    <source>
        <dbReference type="SAM" id="MobiDB-lite"/>
    </source>
</evidence>
<dbReference type="InterPro" id="IPR000792">
    <property type="entry name" value="Tscrpt_reg_LuxR_C"/>
</dbReference>
<keyword evidence="3" id="KW-0804">Transcription</keyword>
<reference evidence="6 7" key="1">
    <citation type="submission" date="2019-03" db="EMBL/GenBank/DDBJ databases">
        <title>Genomic Encyclopedia of Type Strains, Phase IV (KMG-IV): sequencing the most valuable type-strain genomes for metagenomic binning, comparative biology and taxonomic classification.</title>
        <authorList>
            <person name="Goeker M."/>
        </authorList>
    </citation>
    <scope>NUCLEOTIDE SEQUENCE [LARGE SCALE GENOMIC DNA]</scope>
    <source>
        <strain evidence="6 7">DSM 26377</strain>
    </source>
</reference>
<dbReference type="SMART" id="SM00421">
    <property type="entry name" value="HTH_LUXR"/>
    <property type="match status" value="1"/>
</dbReference>
<keyword evidence="1" id="KW-0805">Transcription regulation</keyword>
<dbReference type="SUPFAM" id="SSF46894">
    <property type="entry name" value="C-terminal effector domain of the bipartite response regulators"/>
    <property type="match status" value="1"/>
</dbReference>
<dbReference type="Proteomes" id="UP000295341">
    <property type="component" value="Unassembled WGS sequence"/>
</dbReference>
<dbReference type="AlphaFoldDB" id="A0A4R7PEQ3"/>
<evidence type="ECO:0000259" key="5">
    <source>
        <dbReference type="PROSITE" id="PS50043"/>
    </source>
</evidence>
<dbReference type="SUPFAM" id="SSF48452">
    <property type="entry name" value="TPR-like"/>
    <property type="match status" value="1"/>
</dbReference>
<evidence type="ECO:0000313" key="6">
    <source>
        <dbReference type="EMBL" id="TDU32694.1"/>
    </source>
</evidence>
<dbReference type="InterPro" id="IPR059106">
    <property type="entry name" value="WHD_MalT"/>
</dbReference>
<dbReference type="Pfam" id="PF25873">
    <property type="entry name" value="WHD_MalT"/>
    <property type="match status" value="1"/>
</dbReference>
<evidence type="ECO:0000256" key="1">
    <source>
        <dbReference type="ARBA" id="ARBA00023015"/>
    </source>
</evidence>
<dbReference type="InterPro" id="IPR016032">
    <property type="entry name" value="Sig_transdc_resp-reg_C-effctor"/>
</dbReference>
<dbReference type="InterPro" id="IPR011990">
    <property type="entry name" value="TPR-like_helical_dom_sf"/>
</dbReference>
<organism evidence="6 7">
    <name type="scientific">Panacagrimonas perspica</name>
    <dbReference type="NCBI Taxonomy" id="381431"/>
    <lineage>
        <taxon>Bacteria</taxon>
        <taxon>Pseudomonadati</taxon>
        <taxon>Pseudomonadota</taxon>
        <taxon>Gammaproteobacteria</taxon>
        <taxon>Nevskiales</taxon>
        <taxon>Nevskiaceae</taxon>
        <taxon>Panacagrimonas</taxon>
    </lineage>
</organism>